<organism evidence="13 14">
    <name type="scientific">Microvirga arsenatis</name>
    <dbReference type="NCBI Taxonomy" id="2692265"/>
    <lineage>
        <taxon>Bacteria</taxon>
        <taxon>Pseudomonadati</taxon>
        <taxon>Pseudomonadota</taxon>
        <taxon>Alphaproteobacteria</taxon>
        <taxon>Hyphomicrobiales</taxon>
        <taxon>Methylobacteriaceae</taxon>
        <taxon>Microvirga</taxon>
    </lineage>
</organism>
<sequence>MTNFTNFRFELDADGIALATWDMPGRSMNVITPEVMGELERIIETVAGDEAIKGCVITSGKEAFSGGADLTMLQGLGAEYARLAKEKGEEAAMQFFFDESRKLSLLYRRLETCGKPFAAAVHGVCLGGAFELALACHFRVLSDGDSTRVGLPEVKVGLFPGAGGTQRVARLMQTGDALQMLFKGEQIRPLMARNMGLVHAVAPREGIVQAAKDWIKNGGSAVAPWDQKGFKLPSNKVYSAAGMQIWPPANAIYRRETQDNYPAIRAILESVYQGLQLPMDLALKVESRWFAKILRSKEAAAMIRTLFISMQDLNKGARRPKDVPPTSLKKIGVVGAGFMGASVAYVTANAGLEVVLIDRDLEAAEKGKAHSHKLMSDQIMKGRAKTADRDALLARITASADYNDLKDCDLVIEAVFEDPKVKAEVIQKVEAAIRPDCIFASNTSTLPISGLAKNSKNAGQFIGIHFFSPVEKMMLVEIIMGKETGDKALATALDYVRLIKKTPIVVNDSRGFFANRCVLGYILEGHLMLIEGVPAPMIEQAGKQAGMPVGPLSLNDEVGVDLGLKILRATKAQLGEAAVIPEQEQLLTTLVEKEGRFGRKNRKGFYDYPEGGPKRLWPGLKDLQVNPAAAELIDMEELKARLLVTQALEAARTFAEGVVTDPREADVGSILGFGFAPYTGGALSYIDFMGAKAFVELCQRLQAKHGDRFAPPKLLLDMAASGETFYGRAAGAKKAA</sequence>
<dbReference type="PANTHER" id="PTHR43612:SF3">
    <property type="entry name" value="TRIFUNCTIONAL ENZYME SUBUNIT ALPHA, MITOCHONDRIAL"/>
    <property type="match status" value="1"/>
</dbReference>
<evidence type="ECO:0000256" key="6">
    <source>
        <dbReference type="ARBA" id="ARBA00023027"/>
    </source>
</evidence>
<dbReference type="Gene3D" id="3.90.226.10">
    <property type="entry name" value="2-enoyl-CoA Hydratase, Chain A, domain 1"/>
    <property type="match status" value="1"/>
</dbReference>
<dbReference type="SUPFAM" id="SSF48179">
    <property type="entry name" value="6-phosphogluconate dehydrogenase C-terminal domain-like"/>
    <property type="match status" value="2"/>
</dbReference>
<dbReference type="InterPro" id="IPR001753">
    <property type="entry name" value="Enoyl-CoA_hydra/iso"/>
</dbReference>
<comment type="similarity">
    <text evidence="2">In the central section; belongs to the 3-hydroxyacyl-CoA dehydrogenase family.</text>
</comment>
<dbReference type="SUPFAM" id="SSF51735">
    <property type="entry name" value="NAD(P)-binding Rossmann-fold domains"/>
    <property type="match status" value="1"/>
</dbReference>
<keyword evidence="4" id="KW-0442">Lipid degradation</keyword>
<comment type="caution">
    <text evidence="13">The sequence shown here is derived from an EMBL/GenBank/DDBJ whole genome shotgun (WGS) entry which is preliminary data.</text>
</comment>
<dbReference type="PANTHER" id="PTHR43612">
    <property type="entry name" value="TRIFUNCTIONAL ENZYME SUBUNIT ALPHA"/>
    <property type="match status" value="1"/>
</dbReference>
<dbReference type="InterPro" id="IPR029045">
    <property type="entry name" value="ClpP/crotonase-like_dom_sf"/>
</dbReference>
<dbReference type="SUPFAM" id="SSF52096">
    <property type="entry name" value="ClpP/crotonase"/>
    <property type="match status" value="1"/>
</dbReference>
<dbReference type="EMBL" id="JAAAXJ010000014">
    <property type="protein sequence ID" value="NBJ26479.1"/>
    <property type="molecule type" value="Genomic_DNA"/>
</dbReference>
<reference evidence="13 14" key="1">
    <citation type="submission" date="2020-01" db="EMBL/GenBank/DDBJ databases">
        <title>Microvirga sp. nov., an arsenate reduction bacterium isolated from Tibet hotspring sediments.</title>
        <authorList>
            <person name="Yuan C.-G."/>
        </authorList>
    </citation>
    <scope>NUCLEOTIDE SEQUENCE [LARGE SCALE GENOMIC DNA]</scope>
    <source>
        <strain evidence="13 14">SYSU G3D203</strain>
    </source>
</reference>
<evidence type="ECO:0000313" key="13">
    <source>
        <dbReference type="EMBL" id="NBJ26479.1"/>
    </source>
</evidence>
<dbReference type="InterPro" id="IPR050136">
    <property type="entry name" value="FA_oxidation_alpha_subunit"/>
</dbReference>
<proteinExistence type="inferred from homology"/>
<gene>
    <name evidence="13" type="ORF">GR303_19230</name>
</gene>
<dbReference type="InterPro" id="IPR008927">
    <property type="entry name" value="6-PGluconate_DH-like_C_sf"/>
</dbReference>
<dbReference type="Gene3D" id="3.40.50.720">
    <property type="entry name" value="NAD(P)-binding Rossmann-like Domain"/>
    <property type="match status" value="1"/>
</dbReference>
<dbReference type="Gene3D" id="1.10.1040.50">
    <property type="match status" value="1"/>
</dbReference>
<evidence type="ECO:0000256" key="2">
    <source>
        <dbReference type="ARBA" id="ARBA00007005"/>
    </source>
</evidence>
<dbReference type="Pfam" id="PF00725">
    <property type="entry name" value="3HCDH"/>
    <property type="match status" value="1"/>
</dbReference>
<comment type="pathway">
    <text evidence="1">Lipid metabolism; fatty acid beta-oxidation.</text>
</comment>
<accession>A0ABW9Z773</accession>
<keyword evidence="14" id="KW-1185">Reference proteome</keyword>
<dbReference type="Pfam" id="PF00378">
    <property type="entry name" value="ECH_1"/>
    <property type="match status" value="1"/>
</dbReference>
<name>A0ABW9Z773_9HYPH</name>
<keyword evidence="3" id="KW-0276">Fatty acid metabolism</keyword>
<evidence type="ECO:0000256" key="10">
    <source>
        <dbReference type="ARBA" id="ARBA00049556"/>
    </source>
</evidence>
<evidence type="ECO:0000256" key="7">
    <source>
        <dbReference type="ARBA" id="ARBA00023098"/>
    </source>
</evidence>
<dbReference type="InterPro" id="IPR006176">
    <property type="entry name" value="3-OHacyl-CoA_DH_NAD-bd"/>
</dbReference>
<evidence type="ECO:0000313" key="14">
    <source>
        <dbReference type="Proteomes" id="UP000818323"/>
    </source>
</evidence>
<dbReference type="InterPro" id="IPR036291">
    <property type="entry name" value="NAD(P)-bd_dom_sf"/>
</dbReference>
<comment type="catalytic activity">
    <reaction evidence="10">
        <text>a (3S)-3-hydroxyacyl-CoA + NAD(+) = a 3-oxoacyl-CoA + NADH + H(+)</text>
        <dbReference type="Rhea" id="RHEA:22432"/>
        <dbReference type="ChEBI" id="CHEBI:15378"/>
        <dbReference type="ChEBI" id="CHEBI:57318"/>
        <dbReference type="ChEBI" id="CHEBI:57540"/>
        <dbReference type="ChEBI" id="CHEBI:57945"/>
        <dbReference type="ChEBI" id="CHEBI:90726"/>
        <dbReference type="EC" id="1.1.1.35"/>
    </reaction>
</comment>
<keyword evidence="8" id="KW-0456">Lyase</keyword>
<evidence type="ECO:0000256" key="8">
    <source>
        <dbReference type="ARBA" id="ARBA00023239"/>
    </source>
</evidence>
<feature type="domain" description="3-hydroxyacyl-CoA dehydrogenase NAD binding" evidence="12">
    <location>
        <begin position="330"/>
        <end position="508"/>
    </location>
</feature>
<evidence type="ECO:0000256" key="5">
    <source>
        <dbReference type="ARBA" id="ARBA00023002"/>
    </source>
</evidence>
<keyword evidence="6" id="KW-0520">NAD</keyword>
<evidence type="ECO:0000259" key="12">
    <source>
        <dbReference type="Pfam" id="PF02737"/>
    </source>
</evidence>
<dbReference type="InterPro" id="IPR006108">
    <property type="entry name" value="3HC_DH_C"/>
</dbReference>
<keyword evidence="9" id="KW-0511">Multifunctional enzyme</keyword>
<evidence type="ECO:0000256" key="1">
    <source>
        <dbReference type="ARBA" id="ARBA00005005"/>
    </source>
</evidence>
<dbReference type="Pfam" id="PF02737">
    <property type="entry name" value="3HCDH_N"/>
    <property type="match status" value="1"/>
</dbReference>
<dbReference type="Proteomes" id="UP000818323">
    <property type="component" value="Unassembled WGS sequence"/>
</dbReference>
<evidence type="ECO:0000256" key="4">
    <source>
        <dbReference type="ARBA" id="ARBA00022963"/>
    </source>
</evidence>
<dbReference type="CDD" id="cd06558">
    <property type="entry name" value="crotonase-like"/>
    <property type="match status" value="1"/>
</dbReference>
<keyword evidence="5" id="KW-0560">Oxidoreductase</keyword>
<dbReference type="RefSeq" id="WP_161724932.1">
    <property type="nucleotide sequence ID" value="NZ_JAAAXI010000015.1"/>
</dbReference>
<evidence type="ECO:0000259" key="11">
    <source>
        <dbReference type="Pfam" id="PF00725"/>
    </source>
</evidence>
<evidence type="ECO:0000256" key="3">
    <source>
        <dbReference type="ARBA" id="ARBA00022832"/>
    </source>
</evidence>
<feature type="domain" description="3-hydroxyacyl-CoA dehydrogenase C-terminal" evidence="11">
    <location>
        <begin position="511"/>
        <end position="608"/>
    </location>
</feature>
<evidence type="ECO:0000256" key="9">
    <source>
        <dbReference type="ARBA" id="ARBA00023268"/>
    </source>
</evidence>
<keyword evidence="7" id="KW-0443">Lipid metabolism</keyword>
<protein>
    <submittedName>
        <fullName evidence="13">3-hydroxyacyl-CoA dehydrogenase</fullName>
    </submittedName>
</protein>